<evidence type="ECO:0000256" key="1">
    <source>
        <dbReference type="ARBA" id="ARBA00004651"/>
    </source>
</evidence>
<reference evidence="9" key="2">
    <citation type="submission" date="2025-08" db="UniProtKB">
        <authorList>
            <consortium name="Ensembl"/>
        </authorList>
    </citation>
    <scope>IDENTIFICATION</scope>
</reference>
<evidence type="ECO:0000256" key="5">
    <source>
        <dbReference type="ARBA" id="ARBA00022989"/>
    </source>
</evidence>
<evidence type="ECO:0000313" key="10">
    <source>
        <dbReference type="Proteomes" id="UP000694580"/>
    </source>
</evidence>
<keyword evidence="7" id="KW-0675">Receptor</keyword>
<dbReference type="PANTHER" id="PTHR21444">
    <property type="entry name" value="COILED-COIL DOMAIN-CONTAINING PROTEIN 180"/>
    <property type="match status" value="1"/>
</dbReference>
<feature type="transmembrane region" description="Helical" evidence="8">
    <location>
        <begin position="288"/>
        <end position="310"/>
    </location>
</feature>
<dbReference type="Pfam" id="PF14752">
    <property type="entry name" value="RBP_receptor"/>
    <property type="match status" value="1"/>
</dbReference>
<dbReference type="InterPro" id="IPR026612">
    <property type="entry name" value="STRA6-like"/>
</dbReference>
<dbReference type="GeneTree" id="ENSGT00940000153246"/>
<dbReference type="Proteomes" id="UP000694580">
    <property type="component" value="Chromosome 4"/>
</dbReference>
<keyword evidence="5 8" id="KW-1133">Transmembrane helix</keyword>
<keyword evidence="10" id="KW-1185">Reference proteome</keyword>
<feature type="transmembrane region" description="Helical" evidence="8">
    <location>
        <begin position="139"/>
        <end position="160"/>
    </location>
</feature>
<evidence type="ECO:0000256" key="6">
    <source>
        <dbReference type="ARBA" id="ARBA00023136"/>
    </source>
</evidence>
<comment type="subcellular location">
    <subcellularLocation>
        <location evidence="1">Cell membrane</location>
        <topology evidence="1">Multi-pass membrane protein</topology>
    </subcellularLocation>
</comment>
<reference evidence="9" key="3">
    <citation type="submission" date="2025-09" db="UniProtKB">
        <authorList>
            <consortium name="Ensembl"/>
        </authorList>
    </citation>
    <scope>IDENTIFICATION</scope>
</reference>
<evidence type="ECO:0000256" key="7">
    <source>
        <dbReference type="ARBA" id="ARBA00023170"/>
    </source>
</evidence>
<feature type="transmembrane region" description="Helical" evidence="8">
    <location>
        <begin position="43"/>
        <end position="60"/>
    </location>
</feature>
<organism evidence="9 10">
    <name type="scientific">Denticeps clupeoides</name>
    <name type="common">denticle herring</name>
    <dbReference type="NCBI Taxonomy" id="299321"/>
    <lineage>
        <taxon>Eukaryota</taxon>
        <taxon>Metazoa</taxon>
        <taxon>Chordata</taxon>
        <taxon>Craniata</taxon>
        <taxon>Vertebrata</taxon>
        <taxon>Euteleostomi</taxon>
        <taxon>Actinopterygii</taxon>
        <taxon>Neopterygii</taxon>
        <taxon>Teleostei</taxon>
        <taxon>Clupei</taxon>
        <taxon>Clupeiformes</taxon>
        <taxon>Denticipitoidei</taxon>
        <taxon>Denticipitidae</taxon>
        <taxon>Denticeps</taxon>
    </lineage>
</organism>
<feature type="transmembrane region" description="Helical" evidence="8">
    <location>
        <begin position="72"/>
        <end position="90"/>
    </location>
</feature>
<dbReference type="AlphaFoldDB" id="A0AAY4CZS9"/>
<accession>A0AAY4CZS9</accession>
<reference evidence="9 10" key="1">
    <citation type="submission" date="2020-06" db="EMBL/GenBank/DDBJ databases">
        <authorList>
            <consortium name="Wellcome Sanger Institute Data Sharing"/>
        </authorList>
    </citation>
    <scope>NUCLEOTIDE SEQUENCE [LARGE SCALE GENOMIC DNA]</scope>
</reference>
<evidence type="ECO:0008006" key="11">
    <source>
        <dbReference type="Google" id="ProtNLM"/>
    </source>
</evidence>
<feature type="transmembrane region" description="Helical" evidence="8">
    <location>
        <begin position="338"/>
        <end position="359"/>
    </location>
</feature>
<keyword evidence="3" id="KW-1003">Cell membrane</keyword>
<dbReference type="GO" id="GO:0005886">
    <property type="term" value="C:plasma membrane"/>
    <property type="evidence" value="ECO:0007669"/>
    <property type="project" value="UniProtKB-SubCell"/>
</dbReference>
<proteinExistence type="predicted"/>
<keyword evidence="2" id="KW-0813">Transport</keyword>
<evidence type="ECO:0000256" key="4">
    <source>
        <dbReference type="ARBA" id="ARBA00022692"/>
    </source>
</evidence>
<evidence type="ECO:0000256" key="2">
    <source>
        <dbReference type="ARBA" id="ARBA00022448"/>
    </source>
</evidence>
<feature type="transmembrane region" description="Helical" evidence="8">
    <location>
        <begin position="371"/>
        <end position="401"/>
    </location>
</feature>
<evidence type="ECO:0000256" key="3">
    <source>
        <dbReference type="ARBA" id="ARBA00022475"/>
    </source>
</evidence>
<dbReference type="GO" id="GO:0071939">
    <property type="term" value="P:vitamin A import into cell"/>
    <property type="evidence" value="ECO:0007669"/>
    <property type="project" value="TreeGrafter"/>
</dbReference>
<keyword evidence="6 8" id="KW-0472">Membrane</keyword>
<dbReference type="PANTHER" id="PTHR21444:SF17">
    <property type="entry name" value="STIMULATED BY RETINOIC ACID GENE 6 PROTEIN-LIKE"/>
    <property type="match status" value="1"/>
</dbReference>
<dbReference type="Ensembl" id="ENSDCDT00010048448.1">
    <property type="protein sequence ID" value="ENSDCDP00010038780.1"/>
    <property type="gene ID" value="ENSDCDG00010025029.1"/>
</dbReference>
<protein>
    <recommendedName>
        <fullName evidence="11">STRA6-like</fullName>
    </recommendedName>
</protein>
<name>A0AAY4CZS9_9TELE</name>
<evidence type="ECO:0000256" key="8">
    <source>
        <dbReference type="SAM" id="Phobius"/>
    </source>
</evidence>
<dbReference type="GO" id="GO:0034632">
    <property type="term" value="F:retinol transmembrane transporter activity"/>
    <property type="evidence" value="ECO:0007669"/>
    <property type="project" value="InterPro"/>
</dbReference>
<gene>
    <name evidence="9" type="primary">stra6l</name>
</gene>
<feature type="transmembrane region" description="Helical" evidence="8">
    <location>
        <begin position="102"/>
        <end position="124"/>
    </location>
</feature>
<sequence>VVVLSAIQKRVKLLAVDERFPTLRGRFGIVVPLDFICNLSNRWSYGFAFGAISSSVLLLFSESYLPFYVPTWARAIVYLVGALEVGMAHYPFFACLSTPHRICGGVLGLLYSLMWITVSLWNIATCPDGPILGRWQKLVFQWPSVLSLLFLTGRFVHMLVKGVRIYLQLIPEEDQLFMQCHQVKYVKHLLCKPAERIQEKSWFQRNVYDWDPYFKFPNRIIGTAIISLIGLYTVNLADYSVSDYMFDRLDELKKSMAEIAASCNDTENPFTSLLPKFDQFCYIARKSWLATTIFASLTSVSYTFHVLACYRKHLRRLWAGQKEFLPTRFHKPSPAVSVVSYFIVHFVQFVFALIFVYGVVLPIKEGHTVQWLISVGLIIVTIGLVIGLVIIQIVIVQLFFLQEKISSEDREKPLALNNRKAFHNFNYFLFFYNVIMGLSNCIMRLILSCLVGTWLVSRLDRTIMQRGYESMDPGYSTWIGMIFADHYHSNPIMICFCQLLLSQTLEKQRIRATYSQFNNIMPVGRVKWRWLLFYTLLRNPGLVSLRKKN</sequence>
<dbReference type="GO" id="GO:0038023">
    <property type="term" value="F:signaling receptor activity"/>
    <property type="evidence" value="ECO:0007669"/>
    <property type="project" value="InterPro"/>
</dbReference>
<keyword evidence="4 8" id="KW-0812">Transmembrane</keyword>
<evidence type="ECO:0000313" key="9">
    <source>
        <dbReference type="Ensembl" id="ENSDCDP00010038780.1"/>
    </source>
</evidence>
<feature type="transmembrane region" description="Helical" evidence="8">
    <location>
        <begin position="429"/>
        <end position="455"/>
    </location>
</feature>